<dbReference type="OrthoDB" id="9803231at2"/>
<gene>
    <name evidence="1" type="ORF">CCAND93_680068</name>
</gene>
<accession>A0A0B7IVB7</accession>
<dbReference type="Proteomes" id="UP000038200">
    <property type="component" value="Unassembled WGS sequence"/>
</dbReference>
<dbReference type="STRING" id="1848903.CCAND38_420013"/>
<name>A0A0B7IVB7_9FLAO</name>
<protein>
    <submittedName>
        <fullName evidence="1">Uncharacterized protein</fullName>
    </submittedName>
</protein>
<evidence type="ECO:0000313" key="1">
    <source>
        <dbReference type="EMBL" id="CEN54047.1"/>
    </source>
</evidence>
<evidence type="ECO:0000313" key="2">
    <source>
        <dbReference type="Proteomes" id="UP000038200"/>
    </source>
</evidence>
<sequence>MKTLSTKNTKSLAKVMIGILLSYKDFVKPITSDNEFEIRSIREHFKKTADNFLKISILVRS</sequence>
<proteinExistence type="predicted"/>
<dbReference type="RefSeq" id="WP_052461570.1">
    <property type="nucleotide sequence ID" value="NZ_CDOL01000259.1"/>
</dbReference>
<reference evidence="1 2" key="1">
    <citation type="submission" date="2015-01" db="EMBL/GenBank/DDBJ databases">
        <authorList>
            <person name="Xiang T."/>
            <person name="Song Y."/>
            <person name="Huang L."/>
            <person name="Wang B."/>
            <person name="Wu P."/>
        </authorList>
    </citation>
    <scope>NUCLEOTIDE SEQUENCE [LARGE SCALE GENOMIC DNA]</scope>
    <source>
        <strain evidence="1 2">CcD93</strain>
    </source>
</reference>
<dbReference type="EMBL" id="CDOL01000259">
    <property type="protein sequence ID" value="CEN54047.1"/>
    <property type="molecule type" value="Genomic_DNA"/>
</dbReference>
<dbReference type="AlphaFoldDB" id="A0A0B7IVB7"/>
<organism evidence="1 2">
    <name type="scientific">Capnocytophaga canis</name>
    <dbReference type="NCBI Taxonomy" id="1848903"/>
    <lineage>
        <taxon>Bacteria</taxon>
        <taxon>Pseudomonadati</taxon>
        <taxon>Bacteroidota</taxon>
        <taxon>Flavobacteriia</taxon>
        <taxon>Flavobacteriales</taxon>
        <taxon>Flavobacteriaceae</taxon>
        <taxon>Capnocytophaga</taxon>
    </lineage>
</organism>